<dbReference type="CDD" id="cd00159">
    <property type="entry name" value="RhoGAP"/>
    <property type="match status" value="1"/>
</dbReference>
<dbReference type="OrthoDB" id="9994905at2759"/>
<dbReference type="InParanoid" id="A0A6P6YH76"/>
<feature type="chain" id="PRO_5028440469" evidence="2">
    <location>
        <begin position="17"/>
        <end position="699"/>
    </location>
</feature>
<dbReference type="AlphaFoldDB" id="A0A6P6YH76"/>
<sequence length="699" mass="78199">MRMTIMMASIARRVATSSLCGLSTSTTSTSPTSTSNKNGKTIDKKRFGGGGHKHNHRHDNGKKQQQPIISTTSTSSSGGLSSFSSSGGGDGIDDGPSSTSTSSSSNQTTTMITSNSQSSPKSSSSITSTNRSEKVKFGVPFVDVCSLHNDLPSLLIMMILKMNKEAPYKKDVFRAPGNQANMKKLIQFLQNGRLINLEQFSVHTIASVLKKFLRKLPDGIFGQKNEQLLFEIFGNLAIKTTNNDYSEEKILQIQRILFSLPIVTQHLLVLLFGTFRSISDSLQSSMTSESISISVAPSFFHSCISDGNKFAKIEDVQRFKIASSIMKFLIDNFGINNLFGKDNYDYYCRMTGKIVNVEENWTFTYHYPSKNLVPSEACRSIENQWLNNEYRKWNLPNNDIVQQQQQMNFCSQTIPTTTTTVIVNDHHHKDMKSIPECNSSPMCSTNFQHHTNSIMMDSSNIIGDESIRSHSVENDDPHMMIISMEDNRVKFYNNNRLTNSESSPNDTTMMMMINNNGNQPKPMDNLKNVNQYAESTKSLTFLPIVHERQTQRMKTRSEWFLNGGGLGNHSNNSSIRSQNLLSSSTIPTSLSSTSSSSATTTTTTKGLIKKTSSKEKRDKVLLRRTSSKKSEKPCFNNNNLSNESTAINNNNNSQKSTQDVSKNSNKFSSIMMKKINDHDCTERSIRQTTIKYSYKPTKM</sequence>
<dbReference type="PANTHER" id="PTHR23179:SF27">
    <property type="entry name" value="RHO GTPASE ACTIVATING PROTEIN AT 71E, ISOFORM D"/>
    <property type="match status" value="1"/>
</dbReference>
<dbReference type="FunFam" id="1.10.555.10:FF:000032">
    <property type="entry name" value="Uncharacterized protein, isoform E"/>
    <property type="match status" value="1"/>
</dbReference>
<evidence type="ECO:0000259" key="3">
    <source>
        <dbReference type="PROSITE" id="PS50238"/>
    </source>
</evidence>
<dbReference type="KEGG" id="dpte:113798308"/>
<feature type="compositionally biased region" description="Basic residues" evidence="1">
    <location>
        <begin position="51"/>
        <end position="60"/>
    </location>
</feature>
<feature type="compositionally biased region" description="Basic and acidic residues" evidence="1">
    <location>
        <begin position="612"/>
        <end position="621"/>
    </location>
</feature>
<reference evidence="5" key="1">
    <citation type="submission" date="2025-08" db="UniProtKB">
        <authorList>
            <consortium name="RefSeq"/>
        </authorList>
    </citation>
    <scope>IDENTIFICATION</scope>
    <source>
        <strain evidence="5">Airmid</strain>
    </source>
</reference>
<feature type="compositionally biased region" description="Low complexity" evidence="1">
    <location>
        <begin position="70"/>
        <end position="85"/>
    </location>
</feature>
<feature type="compositionally biased region" description="Low complexity" evidence="1">
    <location>
        <begin position="94"/>
        <end position="130"/>
    </location>
</feature>
<keyword evidence="5" id="KW-0808">Transferase</keyword>
<feature type="region of interest" description="Disordered" evidence="1">
    <location>
        <begin position="564"/>
        <end position="663"/>
    </location>
</feature>
<feature type="domain" description="Rho-GAP" evidence="3">
    <location>
        <begin position="142"/>
        <end position="337"/>
    </location>
</feature>
<gene>
    <name evidence="5" type="primary">LOC113798308</name>
</gene>
<evidence type="ECO:0000256" key="2">
    <source>
        <dbReference type="SAM" id="SignalP"/>
    </source>
</evidence>
<dbReference type="Pfam" id="PF00620">
    <property type="entry name" value="RhoGAP"/>
    <property type="match status" value="1"/>
</dbReference>
<dbReference type="Proteomes" id="UP000515146">
    <property type="component" value="Unplaced"/>
</dbReference>
<organism evidence="4 5">
    <name type="scientific">Dermatophagoides pteronyssinus</name>
    <name type="common">European house dust mite</name>
    <dbReference type="NCBI Taxonomy" id="6956"/>
    <lineage>
        <taxon>Eukaryota</taxon>
        <taxon>Metazoa</taxon>
        <taxon>Ecdysozoa</taxon>
        <taxon>Arthropoda</taxon>
        <taxon>Chelicerata</taxon>
        <taxon>Arachnida</taxon>
        <taxon>Acari</taxon>
        <taxon>Acariformes</taxon>
        <taxon>Sarcoptiformes</taxon>
        <taxon>Astigmata</taxon>
        <taxon>Psoroptidia</taxon>
        <taxon>Analgoidea</taxon>
        <taxon>Pyroglyphidae</taxon>
        <taxon>Dermatophagoidinae</taxon>
        <taxon>Dermatophagoides</taxon>
    </lineage>
</organism>
<dbReference type="RefSeq" id="XP_027204625.1">
    <property type="nucleotide sequence ID" value="XM_027348824.1"/>
</dbReference>
<dbReference type="InterPro" id="IPR008936">
    <property type="entry name" value="Rho_GTPase_activation_prot"/>
</dbReference>
<dbReference type="Gene3D" id="1.10.555.10">
    <property type="entry name" value="Rho GTPase activation protein"/>
    <property type="match status" value="1"/>
</dbReference>
<dbReference type="PANTHER" id="PTHR23179">
    <property type="entry name" value="T-CELL ACTIVATION RHO GTPASE ACTIVATING PROTEIN-RELATED"/>
    <property type="match status" value="1"/>
</dbReference>
<dbReference type="InterPro" id="IPR000198">
    <property type="entry name" value="RhoGAP_dom"/>
</dbReference>
<dbReference type="PROSITE" id="PS50238">
    <property type="entry name" value="RHOGAP"/>
    <property type="match status" value="1"/>
</dbReference>
<dbReference type="FunCoup" id="A0A6P6YH76">
    <property type="interactions" value="8"/>
</dbReference>
<accession>A0A6P6YH76</accession>
<keyword evidence="4" id="KW-1185">Reference proteome</keyword>
<feature type="compositionally biased region" description="Low complexity" evidence="1">
    <location>
        <begin position="636"/>
        <end position="656"/>
    </location>
</feature>
<protein>
    <submittedName>
        <fullName evidence="5">Probable serine/threonine-protein kinase DDB_G0284491</fullName>
    </submittedName>
</protein>
<dbReference type="SUPFAM" id="SSF48350">
    <property type="entry name" value="GTPase activation domain, GAP"/>
    <property type="match status" value="1"/>
</dbReference>
<feature type="compositionally biased region" description="Low complexity" evidence="1">
    <location>
        <begin position="568"/>
        <end position="610"/>
    </location>
</feature>
<dbReference type="SMART" id="SM00324">
    <property type="entry name" value="RhoGAP"/>
    <property type="match status" value="1"/>
</dbReference>
<evidence type="ECO:0000313" key="5">
    <source>
        <dbReference type="RefSeq" id="XP_027204625.1"/>
    </source>
</evidence>
<keyword evidence="5" id="KW-0418">Kinase</keyword>
<proteinExistence type="predicted"/>
<evidence type="ECO:0000313" key="4">
    <source>
        <dbReference type="Proteomes" id="UP000515146"/>
    </source>
</evidence>
<dbReference type="GO" id="GO:0005096">
    <property type="term" value="F:GTPase activator activity"/>
    <property type="evidence" value="ECO:0007669"/>
    <property type="project" value="TreeGrafter"/>
</dbReference>
<keyword evidence="2" id="KW-0732">Signal</keyword>
<evidence type="ECO:0000256" key="1">
    <source>
        <dbReference type="SAM" id="MobiDB-lite"/>
    </source>
</evidence>
<name>A0A6P6YH76_DERPT</name>
<dbReference type="GO" id="GO:0016301">
    <property type="term" value="F:kinase activity"/>
    <property type="evidence" value="ECO:0007669"/>
    <property type="project" value="UniProtKB-KW"/>
</dbReference>
<feature type="signal peptide" evidence="2">
    <location>
        <begin position="1"/>
        <end position="16"/>
    </location>
</feature>
<feature type="region of interest" description="Disordered" evidence="1">
    <location>
        <begin position="21"/>
        <end position="130"/>
    </location>
</feature>
<feature type="compositionally biased region" description="Low complexity" evidence="1">
    <location>
        <begin position="21"/>
        <end position="39"/>
    </location>
</feature>
<dbReference type="GO" id="GO:0007165">
    <property type="term" value="P:signal transduction"/>
    <property type="evidence" value="ECO:0007669"/>
    <property type="project" value="InterPro"/>
</dbReference>